<dbReference type="OrthoDB" id="1459304at2"/>
<dbReference type="InterPro" id="IPR000878">
    <property type="entry name" value="4pyrrol_Mease"/>
</dbReference>
<keyword evidence="2" id="KW-0808">Transferase</keyword>
<dbReference type="AlphaFoldDB" id="A0A3N1PG73"/>
<evidence type="ECO:0000313" key="3">
    <source>
        <dbReference type="Proteomes" id="UP000268033"/>
    </source>
</evidence>
<keyword evidence="3" id="KW-1185">Reference proteome</keyword>
<dbReference type="InterPro" id="IPR014777">
    <property type="entry name" value="4pyrrole_Mease_sub1"/>
</dbReference>
<dbReference type="GO" id="GO:0008168">
    <property type="term" value="F:methyltransferase activity"/>
    <property type="evidence" value="ECO:0007669"/>
    <property type="project" value="UniProtKB-KW"/>
</dbReference>
<comment type="caution">
    <text evidence="2">The sequence shown here is derived from an EMBL/GenBank/DDBJ whole genome shotgun (WGS) entry which is preliminary data.</text>
</comment>
<sequence>MSLVIVGLGITLGKHLSERALSEIKTADKVFALVDGLALAWLQNVRPDLESLHTHYAEGKYRPQTYVDMRDQVMAAAEQGQNICAVFYGHPAIFADVPHMLMQAAKKAGIEARLDPGISADACLYADLGLDPGKRGCQSMEATQFLLFKRSIDPSALLILWQVGLTGDLSLKRFDTEPKWLALLAEKLMQWYPGDHDVILYEANIYPIGDCRAERVKLQDLEHAVTSQITTLVVPALTKPLEVDEFWRERLEAI</sequence>
<dbReference type="EMBL" id="RJUL01000004">
    <property type="protein sequence ID" value="ROQ27603.1"/>
    <property type="molecule type" value="Genomic_DNA"/>
</dbReference>
<dbReference type="CDD" id="cd19916">
    <property type="entry name" value="OphMA_like"/>
    <property type="match status" value="1"/>
</dbReference>
<dbReference type="InterPro" id="IPR035996">
    <property type="entry name" value="4pyrrol_Methylase_sf"/>
</dbReference>
<dbReference type="STRING" id="584787.GCA_001247655_02689"/>
<accession>A0A3N1PG73</accession>
<feature type="domain" description="Tetrapyrrole methylase" evidence="1">
    <location>
        <begin position="3"/>
        <end position="202"/>
    </location>
</feature>
<evidence type="ECO:0000259" key="1">
    <source>
        <dbReference type="Pfam" id="PF00590"/>
    </source>
</evidence>
<dbReference type="Pfam" id="PF00590">
    <property type="entry name" value="TP_methylase"/>
    <property type="match status" value="1"/>
</dbReference>
<keyword evidence="2" id="KW-0489">Methyltransferase</keyword>
<protein>
    <submittedName>
        <fullName evidence="2">Tetrapyrrole (Corrin/porphyrin) methylase-like protein</fullName>
    </submittedName>
</protein>
<evidence type="ECO:0000313" key="2">
    <source>
        <dbReference type="EMBL" id="ROQ27603.1"/>
    </source>
</evidence>
<organism evidence="2 3">
    <name type="scientific">Gallaecimonas pentaromativorans</name>
    <dbReference type="NCBI Taxonomy" id="584787"/>
    <lineage>
        <taxon>Bacteria</taxon>
        <taxon>Pseudomonadati</taxon>
        <taxon>Pseudomonadota</taxon>
        <taxon>Gammaproteobacteria</taxon>
        <taxon>Enterobacterales</taxon>
        <taxon>Gallaecimonadaceae</taxon>
        <taxon>Gallaecimonas</taxon>
    </lineage>
</organism>
<dbReference type="Gene3D" id="3.40.1010.10">
    <property type="entry name" value="Cobalt-precorrin-4 Transmethylase, Domain 1"/>
    <property type="match status" value="1"/>
</dbReference>
<dbReference type="GO" id="GO:0032259">
    <property type="term" value="P:methylation"/>
    <property type="evidence" value="ECO:0007669"/>
    <property type="project" value="UniProtKB-KW"/>
</dbReference>
<dbReference type="RefSeq" id="WP_050658251.1">
    <property type="nucleotide sequence ID" value="NZ_LFWC01000003.1"/>
</dbReference>
<gene>
    <name evidence="2" type="ORF">EDC28_104254</name>
</gene>
<name>A0A3N1PG73_9GAMM</name>
<dbReference type="SUPFAM" id="SSF53790">
    <property type="entry name" value="Tetrapyrrole methylase"/>
    <property type="match status" value="1"/>
</dbReference>
<reference evidence="2 3" key="1">
    <citation type="submission" date="2018-11" db="EMBL/GenBank/DDBJ databases">
        <title>Genomic Encyclopedia of Type Strains, Phase IV (KMG-IV): sequencing the most valuable type-strain genomes for metagenomic binning, comparative biology and taxonomic classification.</title>
        <authorList>
            <person name="Goeker M."/>
        </authorList>
    </citation>
    <scope>NUCLEOTIDE SEQUENCE [LARGE SCALE GENOMIC DNA]</scope>
    <source>
        <strain evidence="2 3">DSM 21945</strain>
    </source>
</reference>
<dbReference type="Proteomes" id="UP000268033">
    <property type="component" value="Unassembled WGS sequence"/>
</dbReference>
<proteinExistence type="predicted"/>